<dbReference type="InterPro" id="IPR011123">
    <property type="entry name" value="Y_Y_Y"/>
</dbReference>
<dbReference type="InterPro" id="IPR011110">
    <property type="entry name" value="Reg_prop"/>
</dbReference>
<name>A0A371J513_9FIRM</name>
<dbReference type="Pfam" id="PF02518">
    <property type="entry name" value="HATPase_c"/>
    <property type="match status" value="1"/>
</dbReference>
<evidence type="ECO:0000259" key="10">
    <source>
        <dbReference type="PROSITE" id="PS50109"/>
    </source>
</evidence>
<comment type="caution">
    <text evidence="11">The sequence shown here is derived from an EMBL/GenBank/DDBJ whole genome shotgun (WGS) entry which is preliminary data.</text>
</comment>
<protein>
    <recommendedName>
        <fullName evidence="2">histidine kinase</fullName>
        <ecNumber evidence="2">2.7.13.3</ecNumber>
    </recommendedName>
</protein>
<dbReference type="CDD" id="cd16922">
    <property type="entry name" value="HATPase_EvgS-ArcB-TorS-like"/>
    <property type="match status" value="1"/>
</dbReference>
<dbReference type="PANTHER" id="PTHR43547">
    <property type="entry name" value="TWO-COMPONENT HISTIDINE KINASE"/>
    <property type="match status" value="1"/>
</dbReference>
<evidence type="ECO:0000313" key="11">
    <source>
        <dbReference type="EMBL" id="RDY27880.1"/>
    </source>
</evidence>
<keyword evidence="7" id="KW-0067">ATP-binding</keyword>
<dbReference type="InterPro" id="IPR005467">
    <property type="entry name" value="His_kinase_dom"/>
</dbReference>
<evidence type="ECO:0000256" key="5">
    <source>
        <dbReference type="ARBA" id="ARBA00022741"/>
    </source>
</evidence>
<proteinExistence type="predicted"/>
<dbReference type="GO" id="GO:0005524">
    <property type="term" value="F:ATP binding"/>
    <property type="evidence" value="ECO:0007669"/>
    <property type="project" value="UniProtKB-KW"/>
</dbReference>
<evidence type="ECO:0000256" key="8">
    <source>
        <dbReference type="ARBA" id="ARBA00023012"/>
    </source>
</evidence>
<feature type="transmembrane region" description="Helical" evidence="9">
    <location>
        <begin position="791"/>
        <end position="811"/>
    </location>
</feature>
<dbReference type="GO" id="GO:0000155">
    <property type="term" value="F:phosphorelay sensor kinase activity"/>
    <property type="evidence" value="ECO:0007669"/>
    <property type="project" value="InterPro"/>
</dbReference>
<dbReference type="EC" id="2.7.13.3" evidence="2"/>
<evidence type="ECO:0000256" key="7">
    <source>
        <dbReference type="ARBA" id="ARBA00022840"/>
    </source>
</evidence>
<keyword evidence="5" id="KW-0547">Nucleotide-binding</keyword>
<dbReference type="Gene3D" id="3.30.565.10">
    <property type="entry name" value="Histidine kinase-like ATPase, C-terminal domain"/>
    <property type="match status" value="1"/>
</dbReference>
<dbReference type="Pfam" id="PF07495">
    <property type="entry name" value="Y_Y_Y"/>
    <property type="match status" value="1"/>
</dbReference>
<keyword evidence="6" id="KW-0418">Kinase</keyword>
<dbReference type="InterPro" id="IPR036097">
    <property type="entry name" value="HisK_dim/P_sf"/>
</dbReference>
<dbReference type="InterPro" id="IPR003594">
    <property type="entry name" value="HATPase_dom"/>
</dbReference>
<dbReference type="InterPro" id="IPR003661">
    <property type="entry name" value="HisK_dim/P_dom"/>
</dbReference>
<keyword evidence="9" id="KW-0472">Membrane</keyword>
<dbReference type="PRINTS" id="PR00344">
    <property type="entry name" value="BCTRLSENSOR"/>
</dbReference>
<dbReference type="FunFam" id="3.30.565.10:FF:000037">
    <property type="entry name" value="Hybrid sensor histidine kinase/response regulator"/>
    <property type="match status" value="1"/>
</dbReference>
<dbReference type="InterPro" id="IPR036890">
    <property type="entry name" value="HATPase_C_sf"/>
</dbReference>
<gene>
    <name evidence="11" type="ORF">CHL78_007705</name>
</gene>
<keyword evidence="3" id="KW-0597">Phosphoprotein</keyword>
<dbReference type="SUPFAM" id="SSF47384">
    <property type="entry name" value="Homodimeric domain of signal transducing histidine kinase"/>
    <property type="match status" value="1"/>
</dbReference>
<dbReference type="AlphaFoldDB" id="A0A371J513"/>
<evidence type="ECO:0000256" key="2">
    <source>
        <dbReference type="ARBA" id="ARBA00012438"/>
    </source>
</evidence>
<dbReference type="InterPro" id="IPR015943">
    <property type="entry name" value="WD40/YVTN_repeat-like_dom_sf"/>
</dbReference>
<organism evidence="11 12">
    <name type="scientific">Romboutsia weinsteinii</name>
    <dbReference type="NCBI Taxonomy" id="2020949"/>
    <lineage>
        <taxon>Bacteria</taxon>
        <taxon>Bacillati</taxon>
        <taxon>Bacillota</taxon>
        <taxon>Clostridia</taxon>
        <taxon>Peptostreptococcales</taxon>
        <taxon>Peptostreptococcaceae</taxon>
        <taxon>Romboutsia</taxon>
    </lineage>
</organism>
<dbReference type="Proteomes" id="UP000215694">
    <property type="component" value="Unassembled WGS sequence"/>
</dbReference>
<dbReference type="SMART" id="SM00388">
    <property type="entry name" value="HisKA"/>
    <property type="match status" value="1"/>
</dbReference>
<keyword evidence="12" id="KW-1185">Reference proteome</keyword>
<dbReference type="SUPFAM" id="SSF63829">
    <property type="entry name" value="Calcium-dependent phosphotriesterase"/>
    <property type="match status" value="3"/>
</dbReference>
<keyword evidence="9" id="KW-0812">Transmembrane</keyword>
<evidence type="ECO:0000256" key="6">
    <source>
        <dbReference type="ARBA" id="ARBA00022777"/>
    </source>
</evidence>
<dbReference type="SMART" id="SM00387">
    <property type="entry name" value="HATPase_c"/>
    <property type="match status" value="1"/>
</dbReference>
<evidence type="ECO:0000313" key="12">
    <source>
        <dbReference type="Proteomes" id="UP000215694"/>
    </source>
</evidence>
<feature type="domain" description="Histidine kinase" evidence="10">
    <location>
        <begin position="852"/>
        <end position="1073"/>
    </location>
</feature>
<dbReference type="InterPro" id="IPR013783">
    <property type="entry name" value="Ig-like_fold"/>
</dbReference>
<dbReference type="SUPFAM" id="SSF55874">
    <property type="entry name" value="ATPase domain of HSP90 chaperone/DNA topoisomerase II/histidine kinase"/>
    <property type="match status" value="1"/>
</dbReference>
<evidence type="ECO:0000256" key="4">
    <source>
        <dbReference type="ARBA" id="ARBA00022679"/>
    </source>
</evidence>
<evidence type="ECO:0000256" key="1">
    <source>
        <dbReference type="ARBA" id="ARBA00000085"/>
    </source>
</evidence>
<dbReference type="Pfam" id="PF00512">
    <property type="entry name" value="HisKA"/>
    <property type="match status" value="1"/>
</dbReference>
<dbReference type="Gene3D" id="2.130.10.10">
    <property type="entry name" value="YVTN repeat-like/Quinoprotein amine dehydrogenase"/>
    <property type="match status" value="2"/>
</dbReference>
<keyword evidence="4" id="KW-0808">Transferase</keyword>
<sequence length="1081" mass="121875">MFGVVKVLSSTLLISLTLVLGIPTNISADKPGNTSKSNFKKVNVEDGLSSEYITAILQERKGYMWIGTSDGLNRYDGNRIETYNCDSKNKNSLSSNYITALAEDPDGNLWIGTDNGLNILYRESNTIVRVSEEYKNLRKITTIYEDSNGTMWIGTDKGLYNYNVDSKKGVIFTSEEDDKSLTHNSVTSIDEIITGYLWVGTRSGISVINLKTDEIYKSGYDKNNRPFIYDIEADNNGDVWVATKKNIIKCVLDEDGTSYIPVENIPIDIGEDLNTDIRNIMSDSKNNLWLTSSNGVIKYSADDKSTKLYKNKIHNKNSLSSNSVLCYYEDFNGIIWIGTDNGINILSESNQFTSIGSSPYNDGTLSGNNITTIHEDKYGYTWVGTKDNGVDVLDKNNNVIKSYYHDPNNESSLPSNNILYITSSVKSQDFKNIIVYTDKGYSLIDLSTNKVSNLLINDDYVIEVKSAYADDELFWSASNNSLSTYNRATNKTTYHNDNLSKFDIDYTGISYIAQDPNDHNILWLGGNNTGLVKFHKSDGVQNRYISDINNQDSIIHNTINTITFDSIGNMWVGTSIGLSKFDIKNEKFTSYTVADGLSNNFINSILIDDDNNPWISTNYGINKFNVKENRFINFTEMDGIKGLQFNPASAHKYKDGSMVFGSSKGLTFFNPKDIVEPSPINNKVVIGDIYINKDKTNYDSKNLVTSHNDNNIKLDFFLPNYKNSENITYEYMLEGLENTWTYAGSRNYVNYSALPPGSYTFKIRARDDHGNLSEETKFNIKINNPLWKTPFAYFIYLFILIGLVIYSINYVKILQNLVAQKTRKLNSELDKNRKLSSELINQEKFKNNYFVNLSHELRTPIHVIFSTVQLINLINKNGDVPQKKSKEYMAIIAKNCNHLLNIINDIIDSSKIETGEYKIHKENNDIVYLVEESALNMNKLIEDKSLTLIIDPDIEEKIISCDKEEIERCIINLLGNATKFTPEGGEIRVFIEENNGYVDISIEDTGIGISTEDQEFIFNRFTQVDGNGATKASSSGIGLTLVKHVVELHGGRISLVSELNKGSRFTISLPDIIDATEESNI</sequence>
<dbReference type="CDD" id="cd00082">
    <property type="entry name" value="HisKA"/>
    <property type="match status" value="1"/>
</dbReference>
<dbReference type="InterPro" id="IPR004358">
    <property type="entry name" value="Sig_transdc_His_kin-like_C"/>
</dbReference>
<reference evidence="11 12" key="1">
    <citation type="journal article" date="2017" name="Genome Announc.">
        <title>Draft Genome Sequence of Romboutsia weinsteinii sp. nov. Strain CCRI-19649(T) Isolated from Surface Water.</title>
        <authorList>
            <person name="Maheux A.F."/>
            <person name="Boudreau D.K."/>
            <person name="Berube E."/>
            <person name="Boissinot M."/>
            <person name="Cantin P."/>
            <person name="Raymond F."/>
            <person name="Corbeil J."/>
            <person name="Omar R.F."/>
            <person name="Bergeron M.G."/>
        </authorList>
    </citation>
    <scope>NUCLEOTIDE SEQUENCE [LARGE SCALE GENOMIC DNA]</scope>
    <source>
        <strain evidence="11 12">CCRI-19649</strain>
    </source>
</reference>
<evidence type="ECO:0000256" key="3">
    <source>
        <dbReference type="ARBA" id="ARBA00022553"/>
    </source>
</evidence>
<dbReference type="Gene3D" id="1.10.287.130">
    <property type="match status" value="1"/>
</dbReference>
<keyword evidence="9" id="KW-1133">Transmembrane helix</keyword>
<dbReference type="RefSeq" id="WP_116041341.1">
    <property type="nucleotide sequence ID" value="NZ_NOJY02000010.1"/>
</dbReference>
<accession>A0A371J513</accession>
<dbReference type="Gene3D" id="2.60.40.10">
    <property type="entry name" value="Immunoglobulins"/>
    <property type="match status" value="1"/>
</dbReference>
<dbReference type="Pfam" id="PF07494">
    <property type="entry name" value="Reg_prop"/>
    <property type="match status" value="6"/>
</dbReference>
<dbReference type="PANTHER" id="PTHR43547:SF2">
    <property type="entry name" value="HYBRID SIGNAL TRANSDUCTION HISTIDINE KINASE C"/>
    <property type="match status" value="1"/>
</dbReference>
<evidence type="ECO:0000256" key="9">
    <source>
        <dbReference type="SAM" id="Phobius"/>
    </source>
</evidence>
<dbReference type="EMBL" id="NOJY02000010">
    <property type="protein sequence ID" value="RDY27880.1"/>
    <property type="molecule type" value="Genomic_DNA"/>
</dbReference>
<comment type="catalytic activity">
    <reaction evidence="1">
        <text>ATP + protein L-histidine = ADP + protein N-phospho-L-histidine.</text>
        <dbReference type="EC" id="2.7.13.3"/>
    </reaction>
</comment>
<dbReference type="PROSITE" id="PS50109">
    <property type="entry name" value="HIS_KIN"/>
    <property type="match status" value="1"/>
</dbReference>
<dbReference type="OrthoDB" id="9813394at2"/>
<keyword evidence="8" id="KW-0902">Two-component regulatory system</keyword>